<dbReference type="EMBL" id="BTGU01000111">
    <property type="protein sequence ID" value="GMN61374.1"/>
    <property type="molecule type" value="Genomic_DNA"/>
</dbReference>
<sequence length="235" mass="26246">MDEDRDAALVFYEMQPLLFDGTHRTVSLAGWLYDMELIFRICHIEARLQVLLASRCLTGDARLWWMTLGEPALPGGSWADFRALIITRYGPLSDEEANMPYRDSKIYNDIPELQALHLLREGFPPEVRLFVPAPMMGVTLESMIDAIKEAEIIAHMLQAAAPEDDYLLVPVDDVGVGEPLFQGGPILPEDPIPTVPLQEIPPQEAEAGADDNDMDPANFSVDPEENPENCNNPKF</sequence>
<feature type="region of interest" description="Disordered" evidence="1">
    <location>
        <begin position="181"/>
        <end position="235"/>
    </location>
</feature>
<gene>
    <name evidence="2" type="ORF">TIFTF001_030467</name>
</gene>
<keyword evidence="3" id="KW-1185">Reference proteome</keyword>
<organism evidence="2 3">
    <name type="scientific">Ficus carica</name>
    <name type="common">Common fig</name>
    <dbReference type="NCBI Taxonomy" id="3494"/>
    <lineage>
        <taxon>Eukaryota</taxon>
        <taxon>Viridiplantae</taxon>
        <taxon>Streptophyta</taxon>
        <taxon>Embryophyta</taxon>
        <taxon>Tracheophyta</taxon>
        <taxon>Spermatophyta</taxon>
        <taxon>Magnoliopsida</taxon>
        <taxon>eudicotyledons</taxon>
        <taxon>Gunneridae</taxon>
        <taxon>Pentapetalae</taxon>
        <taxon>rosids</taxon>
        <taxon>fabids</taxon>
        <taxon>Rosales</taxon>
        <taxon>Moraceae</taxon>
        <taxon>Ficeae</taxon>
        <taxon>Ficus</taxon>
    </lineage>
</organism>
<dbReference type="Proteomes" id="UP001187192">
    <property type="component" value="Unassembled WGS sequence"/>
</dbReference>
<name>A0AA88DTL3_FICCA</name>
<accession>A0AA88DTL3</accession>
<comment type="caution">
    <text evidence="2">The sequence shown here is derived from an EMBL/GenBank/DDBJ whole genome shotgun (WGS) entry which is preliminary data.</text>
</comment>
<dbReference type="AlphaFoldDB" id="A0AA88DTL3"/>
<evidence type="ECO:0000256" key="1">
    <source>
        <dbReference type="SAM" id="MobiDB-lite"/>
    </source>
</evidence>
<reference evidence="2" key="1">
    <citation type="submission" date="2023-07" db="EMBL/GenBank/DDBJ databases">
        <title>draft genome sequence of fig (Ficus carica).</title>
        <authorList>
            <person name="Takahashi T."/>
            <person name="Nishimura K."/>
        </authorList>
    </citation>
    <scope>NUCLEOTIDE SEQUENCE</scope>
</reference>
<evidence type="ECO:0000313" key="2">
    <source>
        <dbReference type="EMBL" id="GMN61374.1"/>
    </source>
</evidence>
<evidence type="ECO:0008006" key="4">
    <source>
        <dbReference type="Google" id="ProtNLM"/>
    </source>
</evidence>
<protein>
    <recommendedName>
        <fullName evidence="4">Retrotransposon gag domain-containing protein</fullName>
    </recommendedName>
</protein>
<proteinExistence type="predicted"/>
<evidence type="ECO:0000313" key="3">
    <source>
        <dbReference type="Proteomes" id="UP001187192"/>
    </source>
</evidence>